<dbReference type="PANTHER" id="PTHR47909">
    <property type="entry name" value="ALPHA/BETA-HYDROLASES SUPERFAMILY PROTEIN"/>
    <property type="match status" value="1"/>
</dbReference>
<dbReference type="SUPFAM" id="SSF53474">
    <property type="entry name" value="alpha/beta-Hydrolases"/>
    <property type="match status" value="1"/>
</dbReference>
<gene>
    <name evidence="1" type="ORF">ILEXP_LOCUS12583</name>
</gene>
<dbReference type="PANTHER" id="PTHR47909:SF2">
    <property type="entry name" value="GPI INOSITOL-DEACYLASE"/>
    <property type="match status" value="1"/>
</dbReference>
<dbReference type="InterPro" id="IPR029058">
    <property type="entry name" value="AB_hydrolase_fold"/>
</dbReference>
<dbReference type="AlphaFoldDB" id="A0ABC8RIL0"/>
<name>A0ABC8RIL0_9AQUA</name>
<evidence type="ECO:0000313" key="2">
    <source>
        <dbReference type="Proteomes" id="UP001642360"/>
    </source>
</evidence>
<dbReference type="EMBL" id="CAUOFW020001425">
    <property type="protein sequence ID" value="CAK9144809.1"/>
    <property type="molecule type" value="Genomic_DNA"/>
</dbReference>
<keyword evidence="2" id="KW-1185">Reference proteome</keyword>
<protein>
    <recommendedName>
        <fullName evidence="3">GPI inositol-deacylase</fullName>
    </recommendedName>
</protein>
<accession>A0ABC8RIL0</accession>
<evidence type="ECO:0000313" key="1">
    <source>
        <dbReference type="EMBL" id="CAK9144809.1"/>
    </source>
</evidence>
<comment type="caution">
    <text evidence="1">The sequence shown here is derived from an EMBL/GenBank/DDBJ whole genome shotgun (WGS) entry which is preliminary data.</text>
</comment>
<proteinExistence type="predicted"/>
<reference evidence="1 2" key="1">
    <citation type="submission" date="2024-02" db="EMBL/GenBank/DDBJ databases">
        <authorList>
            <person name="Vignale AGUSTIN F."/>
            <person name="Sosa J E."/>
            <person name="Modenutti C."/>
        </authorList>
    </citation>
    <scope>NUCLEOTIDE SEQUENCE [LARGE SCALE GENOMIC DNA]</scope>
</reference>
<sequence>MSLALAWALPPRPPPSPQSFASSRHTCSAFSQASISSTTRPAVILPGLGNNTGDYEKLTLTLEGYGVPAVVAKVSRFDWLRNAAGLVDPNYWRGTLQPRPVLDWYLNRIEEAVNEAKELAQGGTLSLIGHSAGGWLARVYMEEFGFSDISLLLTLGSPHLPSPKGLPGVIDQTRGLLDYVEKHCAKAVYSPELKYVCIAGRYIQGARFFGNSDINSSSAISIEIDQPVSEVAIINDAATSTSIAPTFRARFVGQGYKQVCGQADVWGDGVVPEVSAHLEGALNISLDGVYHSPVGSDDTSRPWYGSPAVVEQWIHHLLKYQHMN</sequence>
<dbReference type="Proteomes" id="UP001642360">
    <property type="component" value="Unassembled WGS sequence"/>
</dbReference>
<evidence type="ECO:0008006" key="3">
    <source>
        <dbReference type="Google" id="ProtNLM"/>
    </source>
</evidence>
<organism evidence="1 2">
    <name type="scientific">Ilex paraguariensis</name>
    <name type="common">yerba mate</name>
    <dbReference type="NCBI Taxonomy" id="185542"/>
    <lineage>
        <taxon>Eukaryota</taxon>
        <taxon>Viridiplantae</taxon>
        <taxon>Streptophyta</taxon>
        <taxon>Embryophyta</taxon>
        <taxon>Tracheophyta</taxon>
        <taxon>Spermatophyta</taxon>
        <taxon>Magnoliopsida</taxon>
        <taxon>eudicotyledons</taxon>
        <taxon>Gunneridae</taxon>
        <taxon>Pentapetalae</taxon>
        <taxon>asterids</taxon>
        <taxon>campanulids</taxon>
        <taxon>Aquifoliales</taxon>
        <taxon>Aquifoliaceae</taxon>
        <taxon>Ilex</taxon>
    </lineage>
</organism>
<dbReference type="Gene3D" id="3.40.50.1820">
    <property type="entry name" value="alpha/beta hydrolase"/>
    <property type="match status" value="1"/>
</dbReference>